<accession>A0A2A4TBN1</accession>
<gene>
    <name evidence="1" type="ORF">COB67_00365</name>
</gene>
<sequence>MNKKTIYEELNQDVKTYIKNLELVTFSNDSDKEFDPTEINAINASSIIESTKLYLIKKKDLDTLAQISKKYNDTFSDSKLKKQYPIKKLFKLINPDIDAIFFSMALIHKTKTITDEKEVLMYVNSEYEQWIKSIKTRTETAMEQFRKEANELQFDKGYSDFKEKEIKDELIHDLAQAEVYYQKITNDHIGEYEIAYLGFVNPSPYLTLTVRYENQEIQPNIHLLKDTPNFLLFNEKIWSNKSNWRDGFMASSTKAFGNIWFRKKDNKLV</sequence>
<proteinExistence type="predicted"/>
<evidence type="ECO:0000313" key="1">
    <source>
        <dbReference type="EMBL" id="PCI30942.1"/>
    </source>
</evidence>
<dbReference type="Proteomes" id="UP000218113">
    <property type="component" value="Unassembled WGS sequence"/>
</dbReference>
<name>A0A2A4TBN1_9DELT</name>
<protein>
    <submittedName>
        <fullName evidence="1">Uncharacterized protein</fullName>
    </submittedName>
</protein>
<evidence type="ECO:0000313" key="2">
    <source>
        <dbReference type="Proteomes" id="UP000218113"/>
    </source>
</evidence>
<dbReference type="AlphaFoldDB" id="A0A2A4TBN1"/>
<reference evidence="2" key="1">
    <citation type="submission" date="2017-08" db="EMBL/GenBank/DDBJ databases">
        <title>A dynamic microbial community with high functional redundancy inhabits the cold, oxic subseafloor aquifer.</title>
        <authorList>
            <person name="Tully B.J."/>
            <person name="Wheat C.G."/>
            <person name="Glazer B.T."/>
            <person name="Huber J.A."/>
        </authorList>
    </citation>
    <scope>NUCLEOTIDE SEQUENCE [LARGE SCALE GENOMIC DNA]</scope>
</reference>
<dbReference type="EMBL" id="NVSR01000001">
    <property type="protein sequence ID" value="PCI30942.1"/>
    <property type="molecule type" value="Genomic_DNA"/>
</dbReference>
<comment type="caution">
    <text evidence="1">The sequence shown here is derived from an EMBL/GenBank/DDBJ whole genome shotgun (WGS) entry which is preliminary data.</text>
</comment>
<organism evidence="1 2">
    <name type="scientific">SAR324 cluster bacterium</name>
    <dbReference type="NCBI Taxonomy" id="2024889"/>
    <lineage>
        <taxon>Bacteria</taxon>
        <taxon>Deltaproteobacteria</taxon>
        <taxon>SAR324 cluster</taxon>
    </lineage>
</organism>